<sequence length="89" mass="10959">MTYSIEEERDSLWLEVENLTGVRFINRKKPPEALSEYRDEAKEAIKKLKNVYQRINNREDVRRLSRMMKELKNDGEMSPEMYLWWVNRY</sequence>
<dbReference type="AlphaFoldDB" id="A0A383B5I9"/>
<protein>
    <submittedName>
        <fullName evidence="2">Uncharacterized protein</fullName>
    </submittedName>
</protein>
<reference evidence="2" key="1">
    <citation type="submission" date="2018-05" db="EMBL/GenBank/DDBJ databases">
        <authorList>
            <person name="Lanie J.A."/>
            <person name="Ng W.-L."/>
            <person name="Kazmierczak K.M."/>
            <person name="Andrzejewski T.M."/>
            <person name="Davidsen T.M."/>
            <person name="Wayne K.J."/>
            <person name="Tettelin H."/>
            <person name="Glass J.I."/>
            <person name="Rusch D."/>
            <person name="Podicherti R."/>
            <person name="Tsui H.-C.T."/>
            <person name="Winkler M.E."/>
        </authorList>
    </citation>
    <scope>NUCLEOTIDE SEQUENCE</scope>
</reference>
<dbReference type="EMBL" id="UINC01197782">
    <property type="protein sequence ID" value="SVE15436.1"/>
    <property type="molecule type" value="Genomic_DNA"/>
</dbReference>
<feature type="coiled-coil region" evidence="1">
    <location>
        <begin position="34"/>
        <end position="74"/>
    </location>
</feature>
<evidence type="ECO:0000256" key="1">
    <source>
        <dbReference type="SAM" id="Coils"/>
    </source>
</evidence>
<name>A0A383B5I9_9ZZZZ</name>
<gene>
    <name evidence="2" type="ORF">METZ01_LOCUS468290</name>
</gene>
<evidence type="ECO:0000313" key="2">
    <source>
        <dbReference type="EMBL" id="SVE15436.1"/>
    </source>
</evidence>
<keyword evidence="1" id="KW-0175">Coiled coil</keyword>
<proteinExistence type="predicted"/>
<organism evidence="2">
    <name type="scientific">marine metagenome</name>
    <dbReference type="NCBI Taxonomy" id="408172"/>
    <lineage>
        <taxon>unclassified sequences</taxon>
        <taxon>metagenomes</taxon>
        <taxon>ecological metagenomes</taxon>
    </lineage>
</organism>
<accession>A0A383B5I9</accession>